<organism evidence="4 5">
    <name type="scientific">Aliirhizobium smilacinae</name>
    <dbReference type="NCBI Taxonomy" id="1395944"/>
    <lineage>
        <taxon>Bacteria</taxon>
        <taxon>Pseudomonadati</taxon>
        <taxon>Pseudomonadota</taxon>
        <taxon>Alphaproteobacteria</taxon>
        <taxon>Hyphomicrobiales</taxon>
        <taxon>Rhizobiaceae</taxon>
        <taxon>Aliirhizobium</taxon>
    </lineage>
</organism>
<dbReference type="SUPFAM" id="SSF52172">
    <property type="entry name" value="CheY-like"/>
    <property type="match status" value="1"/>
</dbReference>
<accession>A0A5C4XR19</accession>
<dbReference type="InterPro" id="IPR011006">
    <property type="entry name" value="CheY-like_superfamily"/>
</dbReference>
<dbReference type="SMART" id="SM00448">
    <property type="entry name" value="REC"/>
    <property type="match status" value="1"/>
</dbReference>
<evidence type="ECO:0000313" key="5">
    <source>
        <dbReference type="Proteomes" id="UP000311605"/>
    </source>
</evidence>
<proteinExistence type="predicted"/>
<sequence>MNTFRQKTILVVEDDALIRFAMADALEDAGYAVLEASSVLEAVGRLGQFENIDLVLTDIDMPGSLNGIDLAKMVAECAPRIGIVVSSARTGRDLSELPATARRLAKPCAAGTLLITVGNMLKGREQTGKEPRRRSA</sequence>
<dbReference type="AlphaFoldDB" id="A0A5C4XR19"/>
<feature type="domain" description="Response regulatory" evidence="3">
    <location>
        <begin position="8"/>
        <end position="121"/>
    </location>
</feature>
<dbReference type="PANTHER" id="PTHR44591:SF21">
    <property type="entry name" value="TWO-COMPONENT RESPONSE REGULATOR"/>
    <property type="match status" value="1"/>
</dbReference>
<dbReference type="PANTHER" id="PTHR44591">
    <property type="entry name" value="STRESS RESPONSE REGULATOR PROTEIN 1"/>
    <property type="match status" value="1"/>
</dbReference>
<dbReference type="RefSeq" id="WP_139673058.1">
    <property type="nucleotide sequence ID" value="NZ_VDMN01000001.1"/>
</dbReference>
<evidence type="ECO:0000256" key="1">
    <source>
        <dbReference type="ARBA" id="ARBA00022553"/>
    </source>
</evidence>
<dbReference type="Gene3D" id="3.40.50.2300">
    <property type="match status" value="1"/>
</dbReference>
<gene>
    <name evidence="4" type="ORF">FHP24_03780</name>
</gene>
<dbReference type="GO" id="GO:0000160">
    <property type="term" value="P:phosphorelay signal transduction system"/>
    <property type="evidence" value="ECO:0007669"/>
    <property type="project" value="InterPro"/>
</dbReference>
<keyword evidence="1 2" id="KW-0597">Phosphoprotein</keyword>
<dbReference type="Pfam" id="PF00072">
    <property type="entry name" value="Response_reg"/>
    <property type="match status" value="1"/>
</dbReference>
<reference evidence="4 5" key="1">
    <citation type="submission" date="2019-06" db="EMBL/GenBank/DDBJ databases">
        <title>The draft genome of Rhizobium smilacinae PTYR-5.</title>
        <authorList>
            <person name="Liu L."/>
            <person name="Li L."/>
            <person name="Zhang X."/>
        </authorList>
    </citation>
    <scope>NUCLEOTIDE SEQUENCE [LARGE SCALE GENOMIC DNA]</scope>
    <source>
        <strain evidence="4 5">PTYR-5</strain>
    </source>
</reference>
<evidence type="ECO:0000259" key="3">
    <source>
        <dbReference type="PROSITE" id="PS50110"/>
    </source>
</evidence>
<dbReference type="CDD" id="cd00156">
    <property type="entry name" value="REC"/>
    <property type="match status" value="1"/>
</dbReference>
<protein>
    <submittedName>
        <fullName evidence="4">Response regulator</fullName>
    </submittedName>
</protein>
<dbReference type="Proteomes" id="UP000311605">
    <property type="component" value="Unassembled WGS sequence"/>
</dbReference>
<dbReference type="InterPro" id="IPR001789">
    <property type="entry name" value="Sig_transdc_resp-reg_receiver"/>
</dbReference>
<dbReference type="PROSITE" id="PS50110">
    <property type="entry name" value="RESPONSE_REGULATORY"/>
    <property type="match status" value="1"/>
</dbReference>
<comment type="caution">
    <text evidence="4">The sequence shown here is derived from an EMBL/GenBank/DDBJ whole genome shotgun (WGS) entry which is preliminary data.</text>
</comment>
<feature type="modified residue" description="4-aspartylphosphate" evidence="2">
    <location>
        <position position="58"/>
    </location>
</feature>
<evidence type="ECO:0000256" key="2">
    <source>
        <dbReference type="PROSITE-ProRule" id="PRU00169"/>
    </source>
</evidence>
<keyword evidence="5" id="KW-1185">Reference proteome</keyword>
<dbReference type="OrthoDB" id="9784719at2"/>
<dbReference type="InterPro" id="IPR050595">
    <property type="entry name" value="Bact_response_regulator"/>
</dbReference>
<dbReference type="EMBL" id="VDMN01000001">
    <property type="protein sequence ID" value="TNM65401.1"/>
    <property type="molecule type" value="Genomic_DNA"/>
</dbReference>
<evidence type="ECO:0000313" key="4">
    <source>
        <dbReference type="EMBL" id="TNM65401.1"/>
    </source>
</evidence>
<name>A0A5C4XR19_9HYPH</name>